<accession>A0A2H0N3C7</accession>
<proteinExistence type="predicted"/>
<dbReference type="InterPro" id="IPR035901">
    <property type="entry name" value="GIY-YIG_endonuc_sf"/>
</dbReference>
<evidence type="ECO:0000313" key="3">
    <source>
        <dbReference type="Proteomes" id="UP000229782"/>
    </source>
</evidence>
<name>A0A2H0N3C7_9BACT</name>
<gene>
    <name evidence="2" type="ORF">COV60_00470</name>
</gene>
<protein>
    <submittedName>
        <fullName evidence="2">Endonuclease</fullName>
    </submittedName>
</protein>
<keyword evidence="2" id="KW-0540">Nuclease</keyword>
<dbReference type="CDD" id="cd10449">
    <property type="entry name" value="GIY-YIG_SLX1_like"/>
    <property type="match status" value="1"/>
</dbReference>
<keyword evidence="2" id="KW-0378">Hydrolase</keyword>
<dbReference type="Pfam" id="PF01541">
    <property type="entry name" value="GIY-YIG"/>
    <property type="match status" value="1"/>
</dbReference>
<reference evidence="2 3" key="1">
    <citation type="submission" date="2017-09" db="EMBL/GenBank/DDBJ databases">
        <title>Depth-based differentiation of microbial function through sediment-hosted aquifers and enrichment of novel symbionts in the deep terrestrial subsurface.</title>
        <authorList>
            <person name="Probst A.J."/>
            <person name="Ladd B."/>
            <person name="Jarett J.K."/>
            <person name="Geller-Mcgrath D.E."/>
            <person name="Sieber C.M."/>
            <person name="Emerson J.B."/>
            <person name="Anantharaman K."/>
            <person name="Thomas B.C."/>
            <person name="Malmstrom R."/>
            <person name="Stieglmeier M."/>
            <person name="Klingl A."/>
            <person name="Woyke T."/>
            <person name="Ryan C.M."/>
            <person name="Banfield J.F."/>
        </authorList>
    </citation>
    <scope>NUCLEOTIDE SEQUENCE [LARGE SCALE GENOMIC DNA]</scope>
    <source>
        <strain evidence="2">CG11_big_fil_rev_8_21_14_0_20_43_7</strain>
    </source>
</reference>
<feature type="domain" description="GIY-YIG" evidence="1">
    <location>
        <begin position="1"/>
        <end position="77"/>
    </location>
</feature>
<dbReference type="PROSITE" id="PS50164">
    <property type="entry name" value="GIY_YIG"/>
    <property type="match status" value="1"/>
</dbReference>
<dbReference type="Gene3D" id="3.40.1440.10">
    <property type="entry name" value="GIY-YIG endonuclease"/>
    <property type="match status" value="1"/>
</dbReference>
<dbReference type="SUPFAM" id="SSF82771">
    <property type="entry name" value="GIY-YIG endonuclease"/>
    <property type="match status" value="1"/>
</dbReference>
<organism evidence="2 3">
    <name type="scientific">Candidatus Magasanikbacteria bacterium CG11_big_fil_rev_8_21_14_0_20_43_7</name>
    <dbReference type="NCBI Taxonomy" id="1974654"/>
    <lineage>
        <taxon>Bacteria</taxon>
        <taxon>Candidatus Magasanikiibacteriota</taxon>
    </lineage>
</organism>
<evidence type="ECO:0000259" key="1">
    <source>
        <dbReference type="PROSITE" id="PS50164"/>
    </source>
</evidence>
<sequence>MSYTVYFLESKKDSKRHYIGFTKQIRKRIEQHNQGLVTSTKRYRPWKIIYLEVYPNKPDALGREKFLKSGSGWKFLKKQLLHHFRNNTKTL</sequence>
<dbReference type="AlphaFoldDB" id="A0A2H0N3C7"/>
<keyword evidence="2" id="KW-0255">Endonuclease</keyword>
<dbReference type="EMBL" id="PCWM01000011">
    <property type="protein sequence ID" value="PIR03403.1"/>
    <property type="molecule type" value="Genomic_DNA"/>
</dbReference>
<evidence type="ECO:0000313" key="2">
    <source>
        <dbReference type="EMBL" id="PIR03403.1"/>
    </source>
</evidence>
<comment type="caution">
    <text evidence="2">The sequence shown here is derived from an EMBL/GenBank/DDBJ whole genome shotgun (WGS) entry which is preliminary data.</text>
</comment>
<dbReference type="InterPro" id="IPR000305">
    <property type="entry name" value="GIY-YIG_endonuc"/>
</dbReference>
<dbReference type="GO" id="GO:0004519">
    <property type="term" value="F:endonuclease activity"/>
    <property type="evidence" value="ECO:0007669"/>
    <property type="project" value="UniProtKB-KW"/>
</dbReference>
<dbReference type="Proteomes" id="UP000229782">
    <property type="component" value="Unassembled WGS sequence"/>
</dbReference>